<organism evidence="1 2">
    <name type="scientific">Colletotrichum navitas</name>
    <dbReference type="NCBI Taxonomy" id="681940"/>
    <lineage>
        <taxon>Eukaryota</taxon>
        <taxon>Fungi</taxon>
        <taxon>Dikarya</taxon>
        <taxon>Ascomycota</taxon>
        <taxon>Pezizomycotina</taxon>
        <taxon>Sordariomycetes</taxon>
        <taxon>Hypocreomycetidae</taxon>
        <taxon>Glomerellales</taxon>
        <taxon>Glomerellaceae</taxon>
        <taxon>Colletotrichum</taxon>
        <taxon>Colletotrichum graminicola species complex</taxon>
    </lineage>
</organism>
<keyword evidence="1" id="KW-0808">Transferase</keyword>
<evidence type="ECO:0000313" key="1">
    <source>
        <dbReference type="EMBL" id="KAK1574593.1"/>
    </source>
</evidence>
<dbReference type="Proteomes" id="UP001230504">
    <property type="component" value="Unassembled WGS sequence"/>
</dbReference>
<dbReference type="GO" id="GO:0008168">
    <property type="term" value="F:methyltransferase activity"/>
    <property type="evidence" value="ECO:0007669"/>
    <property type="project" value="UniProtKB-KW"/>
</dbReference>
<dbReference type="InterPro" id="IPR029063">
    <property type="entry name" value="SAM-dependent_MTases_sf"/>
</dbReference>
<keyword evidence="1" id="KW-0489">Methyltransferase</keyword>
<dbReference type="RefSeq" id="XP_060410091.1">
    <property type="nucleotide sequence ID" value="XM_060564809.1"/>
</dbReference>
<proteinExistence type="predicted"/>
<sequence length="351" mass="39701">MLHSEGVFIYRAVEKRDRENHLLYLGSNSLTSRKCFSFFSTMTDNHVSSGPPGNAETTQHHPAVEDNDILAADNVSDDDASLNRESIASSTTSVTSSVLDYRIENGRTYHRYKDGKYAMPNDEKRMIDSTDRVDLQHNLMLRTFDDRLGTAPQSKKDHKVGRVLDVGTGSGIWAIDFGDEHPEADVSRGHLAPSENANLSPGGYLELNEVDALPISDDGTLTEDCNLKKSFKMWAEGLAALGSPFEKFARMESVLKEAGFEYVHIQRFKWPTNSWIKDSKHRKLGIWNYENLASNLKSMFLASYTRGLGWTKKEVMVMVMKAREDFTDRIIHAYFNICSIYGRKPVQVEEN</sequence>
<reference evidence="1" key="1">
    <citation type="submission" date="2021-06" db="EMBL/GenBank/DDBJ databases">
        <title>Comparative genomics, transcriptomics and evolutionary studies reveal genomic signatures of adaptation to plant cell wall in hemibiotrophic fungi.</title>
        <authorList>
            <consortium name="DOE Joint Genome Institute"/>
            <person name="Baroncelli R."/>
            <person name="Diaz J.F."/>
            <person name="Benocci T."/>
            <person name="Peng M."/>
            <person name="Battaglia E."/>
            <person name="Haridas S."/>
            <person name="Andreopoulos W."/>
            <person name="Labutti K."/>
            <person name="Pangilinan J."/>
            <person name="Floch G.L."/>
            <person name="Makela M.R."/>
            <person name="Henrissat B."/>
            <person name="Grigoriev I.V."/>
            <person name="Crouch J.A."/>
            <person name="De Vries R.P."/>
            <person name="Sukno S.A."/>
            <person name="Thon M.R."/>
        </authorList>
    </citation>
    <scope>NUCLEOTIDE SEQUENCE</scope>
    <source>
        <strain evidence="1">CBS 125086</strain>
    </source>
</reference>
<accession>A0AAD8PRJ3</accession>
<dbReference type="AlphaFoldDB" id="A0AAD8PRJ3"/>
<gene>
    <name evidence="1" type="ORF">LY79DRAFT_695149</name>
</gene>
<name>A0AAD8PRJ3_9PEZI</name>
<dbReference type="EMBL" id="JAHLJV010000073">
    <property type="protein sequence ID" value="KAK1574593.1"/>
    <property type="molecule type" value="Genomic_DNA"/>
</dbReference>
<comment type="caution">
    <text evidence="1">The sequence shown here is derived from an EMBL/GenBank/DDBJ whole genome shotgun (WGS) entry which is preliminary data.</text>
</comment>
<keyword evidence="2" id="KW-1185">Reference proteome</keyword>
<dbReference type="SUPFAM" id="SSF53335">
    <property type="entry name" value="S-adenosyl-L-methionine-dependent methyltransferases"/>
    <property type="match status" value="1"/>
</dbReference>
<dbReference type="GO" id="GO:0032259">
    <property type="term" value="P:methylation"/>
    <property type="evidence" value="ECO:0007669"/>
    <property type="project" value="UniProtKB-KW"/>
</dbReference>
<protein>
    <submittedName>
        <fullName evidence="1">Methyltransferase domain-containing protein</fullName>
    </submittedName>
</protein>
<evidence type="ECO:0000313" key="2">
    <source>
        <dbReference type="Proteomes" id="UP001230504"/>
    </source>
</evidence>
<dbReference type="GeneID" id="85449049"/>